<name>A0A438DZA9_VITVI</name>
<dbReference type="PANTHER" id="PTHR12792:SF0">
    <property type="entry name" value="SEPARIN"/>
    <property type="match status" value="1"/>
</dbReference>
<dbReference type="EMBL" id="QGNW01001454">
    <property type="protein sequence ID" value="RVW40730.1"/>
    <property type="molecule type" value="Genomic_DNA"/>
</dbReference>
<evidence type="ECO:0000313" key="2">
    <source>
        <dbReference type="Proteomes" id="UP000288805"/>
    </source>
</evidence>
<dbReference type="PANTHER" id="PTHR12792">
    <property type="entry name" value="EXTRA SPINDLE POLES 1-RELATED"/>
    <property type="match status" value="1"/>
</dbReference>
<organism evidence="1 2">
    <name type="scientific">Vitis vinifera</name>
    <name type="common">Grape</name>
    <dbReference type="NCBI Taxonomy" id="29760"/>
    <lineage>
        <taxon>Eukaryota</taxon>
        <taxon>Viridiplantae</taxon>
        <taxon>Streptophyta</taxon>
        <taxon>Embryophyta</taxon>
        <taxon>Tracheophyta</taxon>
        <taxon>Spermatophyta</taxon>
        <taxon>Magnoliopsida</taxon>
        <taxon>eudicotyledons</taxon>
        <taxon>Gunneridae</taxon>
        <taxon>Pentapetalae</taxon>
        <taxon>rosids</taxon>
        <taxon>Vitales</taxon>
        <taxon>Vitaceae</taxon>
        <taxon>Viteae</taxon>
        <taxon>Vitis</taxon>
    </lineage>
</organism>
<proteinExistence type="predicted"/>
<dbReference type="Proteomes" id="UP000288805">
    <property type="component" value="Unassembled WGS sequence"/>
</dbReference>
<dbReference type="Pfam" id="PF03568">
    <property type="entry name" value="Separin_C"/>
    <property type="match status" value="1"/>
</dbReference>
<dbReference type="GO" id="GO:0006508">
    <property type="term" value="P:proteolysis"/>
    <property type="evidence" value="ECO:0007669"/>
    <property type="project" value="InterPro"/>
</dbReference>
<accession>A0A438DZA9</accession>
<evidence type="ECO:0000313" key="1">
    <source>
        <dbReference type="EMBL" id="RVW40730.1"/>
    </source>
</evidence>
<dbReference type="GO" id="GO:0005634">
    <property type="term" value="C:nucleus"/>
    <property type="evidence" value="ECO:0007669"/>
    <property type="project" value="InterPro"/>
</dbReference>
<gene>
    <name evidence="1" type="primary">ESP1_18</name>
    <name evidence="1" type="ORF">CK203_099842</name>
</gene>
<dbReference type="AlphaFoldDB" id="A0A438DZA9"/>
<protein>
    <submittedName>
        <fullName evidence="1">Separase</fullName>
    </submittedName>
</protein>
<dbReference type="InterPro" id="IPR005314">
    <property type="entry name" value="Peptidase_C50"/>
</dbReference>
<dbReference type="GO" id="GO:0004197">
    <property type="term" value="F:cysteine-type endopeptidase activity"/>
    <property type="evidence" value="ECO:0007669"/>
    <property type="project" value="InterPro"/>
</dbReference>
<comment type="caution">
    <text evidence="1">The sequence shown here is derived from an EMBL/GenBank/DDBJ whole genome shotgun (WGS) entry which is preliminary data.</text>
</comment>
<sequence length="318" mass="35355">MLKGSHSTGPNCIRAETYNLLRLAPESLQGLEEFVMKFFEDLPCTTVICISLLGGALASLLRELLNYPSSVNAWVLLSHLNMKSQPVVILLPVDSVLEEVSDDDASSESGIHYEHKDLDKQWHCPWGSTVVDDVAPAFKMILEENYLSSSTFPLDDTKENRLQWCKVFSNPCDRVEKKSALANQLISGAAEELEEEESVNSISAILDRSHHHQEQAGMNAAAFPLIDPLDAFYLLNPSGDLSSSQTAFEKWFRDQNIEIEFDLCGGSGAQYTPQGTHLSYLSTGSPVIVANLWEVTDKDIDRFGKAMLDAWLRERSSP</sequence>
<reference evidence="1 2" key="1">
    <citation type="journal article" date="2018" name="PLoS Genet.">
        <title>Population sequencing reveals clonal diversity and ancestral inbreeding in the grapevine cultivar Chardonnay.</title>
        <authorList>
            <person name="Roach M.J."/>
            <person name="Johnson D.L."/>
            <person name="Bohlmann J."/>
            <person name="van Vuuren H.J."/>
            <person name="Jones S.J."/>
            <person name="Pretorius I.S."/>
            <person name="Schmidt S.A."/>
            <person name="Borneman A.R."/>
        </authorList>
    </citation>
    <scope>NUCLEOTIDE SEQUENCE [LARGE SCALE GENOMIC DNA]</scope>
    <source>
        <strain evidence="2">cv. Chardonnay</strain>
        <tissue evidence="1">Leaf</tissue>
    </source>
</reference>